<proteinExistence type="predicted"/>
<gene>
    <name evidence="2" type="ORF">ACIKP9_09420</name>
</gene>
<dbReference type="Gene3D" id="3.40.250.10">
    <property type="entry name" value="Rhodanese-like domain"/>
    <property type="match status" value="1"/>
</dbReference>
<accession>A0ABW8GM50</accession>
<evidence type="ECO:0000313" key="2">
    <source>
        <dbReference type="EMBL" id="MFJ5446446.1"/>
    </source>
</evidence>
<dbReference type="CDD" id="cd00158">
    <property type="entry name" value="RHOD"/>
    <property type="match status" value="1"/>
</dbReference>
<dbReference type="PANTHER" id="PTHR44086">
    <property type="entry name" value="THIOSULFATE SULFURTRANSFERASE RDL2, MITOCHONDRIAL-RELATED"/>
    <property type="match status" value="1"/>
</dbReference>
<evidence type="ECO:0000313" key="3">
    <source>
        <dbReference type="Proteomes" id="UP001617669"/>
    </source>
</evidence>
<dbReference type="Pfam" id="PF00581">
    <property type="entry name" value="Rhodanese"/>
    <property type="match status" value="1"/>
</dbReference>
<feature type="domain" description="Rhodanese" evidence="1">
    <location>
        <begin position="17"/>
        <end position="107"/>
    </location>
</feature>
<dbReference type="InterPro" id="IPR036873">
    <property type="entry name" value="Rhodanese-like_dom_sf"/>
</dbReference>
<dbReference type="SMART" id="SM00450">
    <property type="entry name" value="RHOD"/>
    <property type="match status" value="1"/>
</dbReference>
<evidence type="ECO:0000259" key="1">
    <source>
        <dbReference type="PROSITE" id="PS50206"/>
    </source>
</evidence>
<dbReference type="EMBL" id="JBIWXY010000001">
    <property type="protein sequence ID" value="MFJ5446446.1"/>
    <property type="molecule type" value="Genomic_DNA"/>
</dbReference>
<comment type="caution">
    <text evidence="2">The sequence shown here is derived from an EMBL/GenBank/DDBJ whole genome shotgun (WGS) entry which is preliminary data.</text>
</comment>
<dbReference type="InterPro" id="IPR001763">
    <property type="entry name" value="Rhodanese-like_dom"/>
</dbReference>
<organism evidence="2 3">
    <name type="scientific">Methylobacillus methanolivorans</name>
    <dbReference type="NCBI Taxonomy" id="1848927"/>
    <lineage>
        <taxon>Bacteria</taxon>
        <taxon>Pseudomonadati</taxon>
        <taxon>Pseudomonadota</taxon>
        <taxon>Betaproteobacteria</taxon>
        <taxon>Nitrosomonadales</taxon>
        <taxon>Methylophilaceae</taxon>
        <taxon>Methylobacillus</taxon>
    </lineage>
</organism>
<dbReference type="PANTHER" id="PTHR44086:SF10">
    <property type="entry name" value="THIOSULFATE SULFURTRANSFERASE_RHODANESE-LIKE DOMAIN-CONTAINING PROTEIN 3"/>
    <property type="match status" value="1"/>
</dbReference>
<dbReference type="RefSeq" id="WP_400881738.1">
    <property type="nucleotide sequence ID" value="NZ_JBIWXY010000001.1"/>
</dbReference>
<sequence>MASHTDIDASELHALLESQNTILIDVRNDDEVARGIIEGAMHMPMAVIPGMGNLLCEHNDTALIFYCHSGIRSAQAAAFIANMARDNVYNLRGGILAWANAGYTFVPKMD</sequence>
<protein>
    <submittedName>
        <fullName evidence="2">Rhodanese-like domain-containing protein</fullName>
    </submittedName>
</protein>
<dbReference type="SUPFAM" id="SSF52821">
    <property type="entry name" value="Rhodanese/Cell cycle control phosphatase"/>
    <property type="match status" value="1"/>
</dbReference>
<name>A0ABW8GM50_9PROT</name>
<dbReference type="Proteomes" id="UP001617669">
    <property type="component" value="Unassembled WGS sequence"/>
</dbReference>
<keyword evidence="3" id="KW-1185">Reference proteome</keyword>
<dbReference type="PROSITE" id="PS50206">
    <property type="entry name" value="RHODANESE_3"/>
    <property type="match status" value="1"/>
</dbReference>
<reference evidence="2 3" key="1">
    <citation type="submission" date="2024-11" db="EMBL/GenBank/DDBJ databases">
        <authorList>
            <person name="Kaparullina E.N."/>
            <person name="Delegan Y.A."/>
            <person name="Doronina N.V."/>
        </authorList>
    </citation>
    <scope>NUCLEOTIDE SEQUENCE [LARGE SCALE GENOMIC DNA]</scope>
    <source>
        <strain evidence="2 3">7sh_L</strain>
    </source>
</reference>